<comment type="caution">
    <text evidence="3">The sequence shown here is derived from an EMBL/GenBank/DDBJ whole genome shotgun (WGS) entry which is preliminary data.</text>
</comment>
<keyword evidence="2" id="KW-0472">Membrane</keyword>
<dbReference type="EMBL" id="SMAO01000005">
    <property type="protein sequence ID" value="TCT20566.1"/>
    <property type="molecule type" value="Genomic_DNA"/>
</dbReference>
<keyword evidence="4" id="KW-1185">Reference proteome</keyword>
<evidence type="ECO:0000256" key="2">
    <source>
        <dbReference type="SAM" id="Phobius"/>
    </source>
</evidence>
<accession>A0A4R3MY98</accession>
<feature type="transmembrane region" description="Helical" evidence="2">
    <location>
        <begin position="12"/>
        <end position="33"/>
    </location>
</feature>
<name>A0A4R3MY98_9GAMM</name>
<gene>
    <name evidence="3" type="ORF">EDC35_1054</name>
</gene>
<keyword evidence="2" id="KW-0812">Transmembrane</keyword>
<evidence type="ECO:0000256" key="1">
    <source>
        <dbReference type="SAM" id="MobiDB-lite"/>
    </source>
</evidence>
<dbReference type="RefSeq" id="WP_132977194.1">
    <property type="nucleotide sequence ID" value="NZ_SMAO01000005.1"/>
</dbReference>
<organism evidence="3 4">
    <name type="scientific">Thiobaca trueperi</name>
    <dbReference type="NCBI Taxonomy" id="127458"/>
    <lineage>
        <taxon>Bacteria</taxon>
        <taxon>Pseudomonadati</taxon>
        <taxon>Pseudomonadota</taxon>
        <taxon>Gammaproteobacteria</taxon>
        <taxon>Chromatiales</taxon>
        <taxon>Chromatiaceae</taxon>
        <taxon>Thiobaca</taxon>
    </lineage>
</organism>
<feature type="region of interest" description="Disordered" evidence="1">
    <location>
        <begin position="73"/>
        <end position="94"/>
    </location>
</feature>
<feature type="compositionally biased region" description="Low complexity" evidence="1">
    <location>
        <begin position="76"/>
        <end position="94"/>
    </location>
</feature>
<proteinExistence type="predicted"/>
<evidence type="ECO:0000313" key="3">
    <source>
        <dbReference type="EMBL" id="TCT20566.1"/>
    </source>
</evidence>
<dbReference type="AlphaFoldDB" id="A0A4R3MY98"/>
<sequence>MTTPDNTSPRSGFGWLPKLILWGLVITFAYLYLSSIEREGNPSFTEVVDSINKLNPLAITALPSAEPAVTPNVASQTAAARTANETAPAAAPVNTPVTTAPAQAALTTAPARIQPPAPAAETPIQTASARQINAPVVTPQAPTAMTSAPAPAPMQAAPAAPAAVQPMAPAPFDPNLIAWQQDRIRAQYEAQYDAMRREADERMRQHWERMQPPVPAASPYGYPGFLPGYAPGYAPGVYPSPR</sequence>
<dbReference type="OrthoDB" id="5768987at2"/>
<dbReference type="Proteomes" id="UP000295717">
    <property type="component" value="Unassembled WGS sequence"/>
</dbReference>
<keyword evidence="2" id="KW-1133">Transmembrane helix</keyword>
<protein>
    <submittedName>
        <fullName evidence="3">Uncharacterized protein</fullName>
    </submittedName>
</protein>
<reference evidence="3 4" key="1">
    <citation type="submission" date="2019-03" db="EMBL/GenBank/DDBJ databases">
        <title>Genomic Encyclopedia of Type Strains, Phase IV (KMG-IV): sequencing the most valuable type-strain genomes for metagenomic binning, comparative biology and taxonomic classification.</title>
        <authorList>
            <person name="Goeker M."/>
        </authorList>
    </citation>
    <scope>NUCLEOTIDE SEQUENCE [LARGE SCALE GENOMIC DNA]</scope>
    <source>
        <strain evidence="3 4">DSM 13587</strain>
    </source>
</reference>
<evidence type="ECO:0000313" key="4">
    <source>
        <dbReference type="Proteomes" id="UP000295717"/>
    </source>
</evidence>